<dbReference type="NCBIfam" id="TIGR00066">
    <property type="entry name" value="g_glut_trans"/>
    <property type="match status" value="1"/>
</dbReference>
<dbReference type="GO" id="GO:0103068">
    <property type="term" value="F:leukotriene C4 gamma-glutamyl transferase activity"/>
    <property type="evidence" value="ECO:0007669"/>
    <property type="project" value="UniProtKB-EC"/>
</dbReference>
<feature type="binding site" evidence="6">
    <location>
        <position position="451"/>
    </location>
    <ligand>
        <name>L-glutamate</name>
        <dbReference type="ChEBI" id="CHEBI:29985"/>
    </ligand>
</feature>
<dbReference type="EC" id="2.3.2.2" evidence="7"/>
<evidence type="ECO:0000256" key="7">
    <source>
        <dbReference type="RuleBase" id="RU368036"/>
    </source>
</evidence>
<comment type="catalytic activity">
    <reaction evidence="2 7">
        <text>glutathione + H2O = L-cysteinylglycine + L-glutamate</text>
        <dbReference type="Rhea" id="RHEA:28807"/>
        <dbReference type="ChEBI" id="CHEBI:15377"/>
        <dbReference type="ChEBI" id="CHEBI:29985"/>
        <dbReference type="ChEBI" id="CHEBI:57925"/>
        <dbReference type="ChEBI" id="CHEBI:61694"/>
        <dbReference type="EC" id="3.4.19.13"/>
    </reaction>
</comment>
<dbReference type="InterPro" id="IPR000101">
    <property type="entry name" value="GGT_peptidase"/>
</dbReference>
<dbReference type="GO" id="GO:0006750">
    <property type="term" value="P:glutathione biosynthetic process"/>
    <property type="evidence" value="ECO:0007669"/>
    <property type="project" value="UniProtKB-KW"/>
</dbReference>
<keyword evidence="8" id="KW-0732">Signal</keyword>
<dbReference type="KEGG" id="mec:Q7C_642"/>
<name>I1YFX0_METFJ</name>
<evidence type="ECO:0000256" key="8">
    <source>
        <dbReference type="SAM" id="SignalP"/>
    </source>
</evidence>
<dbReference type="Proteomes" id="UP000009145">
    <property type="component" value="Chromosome"/>
</dbReference>
<comment type="subunit">
    <text evidence="7">This enzyme consists of two polypeptide chains, which are synthesized in precursor form from a single polypeptide.</text>
</comment>
<feature type="binding site" evidence="6">
    <location>
        <position position="401"/>
    </location>
    <ligand>
        <name>L-glutamate</name>
        <dbReference type="ChEBI" id="CHEBI:29985"/>
    </ligand>
</feature>
<keyword evidence="10" id="KW-1185">Reference proteome</keyword>
<keyword evidence="3 7" id="KW-0012">Acyltransferase</keyword>
<dbReference type="PANTHER" id="PTHR43199:SF6">
    <property type="entry name" value="GLUTATHIONE HYDROLASE PROENZYME"/>
    <property type="match status" value="1"/>
</dbReference>
<evidence type="ECO:0000313" key="9">
    <source>
        <dbReference type="EMBL" id="AFJ01813.1"/>
    </source>
</evidence>
<evidence type="ECO:0000256" key="1">
    <source>
        <dbReference type="ARBA" id="ARBA00001049"/>
    </source>
</evidence>
<dbReference type="PANTHER" id="PTHR43199">
    <property type="entry name" value="GLUTATHIONE HYDROLASE"/>
    <property type="match status" value="1"/>
</dbReference>
<evidence type="ECO:0000256" key="2">
    <source>
        <dbReference type="ARBA" id="ARBA00001089"/>
    </source>
</evidence>
<comment type="pathway">
    <text evidence="7">Sulfur metabolism; glutathione metabolism.</text>
</comment>
<feature type="binding site" evidence="6">
    <location>
        <begin position="430"/>
        <end position="431"/>
    </location>
    <ligand>
        <name>L-glutamate</name>
        <dbReference type="ChEBI" id="CHEBI:29985"/>
    </ligand>
</feature>
<dbReference type="eggNOG" id="COG0405">
    <property type="taxonomic scope" value="Bacteria"/>
</dbReference>
<proteinExistence type="inferred from homology"/>
<comment type="catalytic activity">
    <reaction evidence="1 7">
        <text>an S-substituted glutathione + H2O = an S-substituted L-cysteinylglycine + L-glutamate</text>
        <dbReference type="Rhea" id="RHEA:59468"/>
        <dbReference type="ChEBI" id="CHEBI:15377"/>
        <dbReference type="ChEBI" id="CHEBI:29985"/>
        <dbReference type="ChEBI" id="CHEBI:90779"/>
        <dbReference type="ChEBI" id="CHEBI:143103"/>
        <dbReference type="EC" id="3.4.19.13"/>
    </reaction>
</comment>
<dbReference type="Gene3D" id="3.60.20.40">
    <property type="match status" value="1"/>
</dbReference>
<dbReference type="AlphaFoldDB" id="I1YFX0"/>
<protein>
    <recommendedName>
        <fullName evidence="7">Glutathione hydrolase proenzyme</fullName>
        <ecNumber evidence="7">2.3.2.2</ecNumber>
        <ecNumber evidence="7">3.4.19.13</ecNumber>
    </recommendedName>
    <component>
        <recommendedName>
            <fullName evidence="7">Glutathione hydrolase large chain</fullName>
        </recommendedName>
    </component>
    <component>
        <recommendedName>
            <fullName evidence="7">Glutathione hydrolase small chain</fullName>
        </recommendedName>
    </component>
</protein>
<dbReference type="MEROPS" id="T03.001"/>
<reference evidence="9 10" key="1">
    <citation type="journal article" date="2012" name="J. Bacteriol.">
        <title>Complete genome sequences of Methylophaga sp. strain JAM1 and Methylophaga sp. strain JAM7.</title>
        <authorList>
            <person name="Villeneuve C."/>
            <person name="Martineau C."/>
            <person name="Mauffrey F."/>
            <person name="Villemur R."/>
        </authorList>
    </citation>
    <scope>NUCLEOTIDE SEQUENCE [LARGE SCALE GENOMIC DNA]</scope>
    <source>
        <strain evidence="9 10">JAM7</strain>
    </source>
</reference>
<comment type="PTM">
    <text evidence="7">Cleaved by autocatalysis into a large and a small subunit.</text>
</comment>
<evidence type="ECO:0000256" key="3">
    <source>
        <dbReference type="ARBA" id="ARBA00023315"/>
    </source>
</evidence>
<dbReference type="InterPro" id="IPR043138">
    <property type="entry name" value="GGT_lsub"/>
</dbReference>
<dbReference type="EMBL" id="CP003380">
    <property type="protein sequence ID" value="AFJ01813.1"/>
    <property type="molecule type" value="Genomic_DNA"/>
</dbReference>
<dbReference type="UniPathway" id="UPA00204"/>
<evidence type="ECO:0000256" key="5">
    <source>
        <dbReference type="PIRSR" id="PIRSR600101-1"/>
    </source>
</evidence>
<keyword evidence="7" id="KW-0378">Hydrolase</keyword>
<feature type="binding site" evidence="6">
    <location>
        <position position="90"/>
    </location>
    <ligand>
        <name>L-glutamate</name>
        <dbReference type="ChEBI" id="CHEBI:29985"/>
    </ligand>
</feature>
<feature type="chain" id="PRO_5003654580" description="Glutathione hydrolase proenzyme" evidence="8">
    <location>
        <begin position="21"/>
        <end position="553"/>
    </location>
</feature>
<gene>
    <name evidence="9" type="ordered locus">Q7C_642</name>
</gene>
<evidence type="ECO:0000313" key="10">
    <source>
        <dbReference type="Proteomes" id="UP000009145"/>
    </source>
</evidence>
<keyword evidence="7" id="KW-0865">Zymogen</keyword>
<dbReference type="HOGENOM" id="CLU_014813_0_3_6"/>
<dbReference type="EC" id="3.4.19.13" evidence="7"/>
<dbReference type="GO" id="GO:0006751">
    <property type="term" value="P:glutathione catabolic process"/>
    <property type="evidence" value="ECO:0007669"/>
    <property type="project" value="UniProtKB-UniRule"/>
</dbReference>
<organism evidence="9 10">
    <name type="scientific">Methylophaga frappieri (strain ATCC BAA-2434 / DSM 25690 / JAM7)</name>
    <dbReference type="NCBI Taxonomy" id="754477"/>
    <lineage>
        <taxon>Bacteria</taxon>
        <taxon>Pseudomonadati</taxon>
        <taxon>Pseudomonadota</taxon>
        <taxon>Gammaproteobacteria</taxon>
        <taxon>Thiotrichales</taxon>
        <taxon>Piscirickettsiaceae</taxon>
        <taxon>Methylophaga</taxon>
    </lineage>
</organism>
<feature type="active site" description="Nucleophile" evidence="5">
    <location>
        <position position="359"/>
    </location>
</feature>
<comment type="similarity">
    <text evidence="7">Belongs to the gamma-glutamyltransferase family.</text>
</comment>
<dbReference type="Gene3D" id="1.10.246.130">
    <property type="match status" value="1"/>
</dbReference>
<keyword evidence="7 9" id="KW-0808">Transferase</keyword>
<dbReference type="OrthoDB" id="5297205at2"/>
<keyword evidence="7" id="KW-0317">Glutathione biosynthesis</keyword>
<dbReference type="PRINTS" id="PR01210">
    <property type="entry name" value="GGTRANSPTASE"/>
</dbReference>
<sequence length="553" mass="59756" precursor="true">MRYLLLFFITYTLLSPTVFAQNQAAIASAHPLATEAGFEILEAGGNAFDAAIAVSAALAVVEPAGSGIGGGGFWLLQAAQADRAVMIDGRETAPSRATADMYQNDDDTVNRDLSLNHPLGAGIPGLIAGLDRIQRDYGKLPLSISLAPAIRYAEQGFPVTARYRRMLSFRHSRFNDTAKQVLMPGGDLPEIGDLIRQPDLAKTLRLIASEGGQAFYQGKLAEQMVNAVNRAGGIWQEADLAAYQAKQREAVTSQYLNYHITSVNLPSAGGILLINMLNQLQELDYQHAPPALRRHYLAEVMRRAYFVRSEHLGDSDFVDVPTFLTDSDFARELSQSINPNQATVSATGLAPVAGKGEDTTHFSILDTEGNRVAATLSVNYPFGTGFMVPGTGVLLNNEMDDFSAKIGEPNAYELVSQSANQIEPGKRPLSSMTPTFVENSEQLLILGTPGGSRIITMVLQGILAFIDDQSAQQIVSSPRLHHQYLPDQITVETPGFDAAVIDSLENKGHHVKSLDRQFGNMQLLIADKITGKVDAASDPRGEGSAVVRFIQSD</sequence>
<evidence type="ECO:0000256" key="6">
    <source>
        <dbReference type="PIRSR" id="PIRSR600101-2"/>
    </source>
</evidence>
<feature type="signal peptide" evidence="8">
    <location>
        <begin position="1"/>
        <end position="20"/>
    </location>
</feature>
<evidence type="ECO:0000256" key="4">
    <source>
        <dbReference type="ARBA" id="ARBA00047417"/>
    </source>
</evidence>
<dbReference type="InterPro" id="IPR029055">
    <property type="entry name" value="Ntn_hydrolases_N"/>
</dbReference>
<dbReference type="Pfam" id="PF01019">
    <property type="entry name" value="G_glu_transpept"/>
    <property type="match status" value="1"/>
</dbReference>
<dbReference type="GO" id="GO:0036374">
    <property type="term" value="F:glutathione hydrolase activity"/>
    <property type="evidence" value="ECO:0007669"/>
    <property type="project" value="UniProtKB-UniRule"/>
</dbReference>
<feature type="binding site" evidence="6">
    <location>
        <begin position="377"/>
        <end position="379"/>
    </location>
    <ligand>
        <name>L-glutamate</name>
        <dbReference type="ChEBI" id="CHEBI:29985"/>
    </ligand>
</feature>
<dbReference type="PATRIC" id="fig|754477.3.peg.634"/>
<dbReference type="STRING" id="754477.Q7C_642"/>
<dbReference type="SUPFAM" id="SSF56235">
    <property type="entry name" value="N-terminal nucleophile aminohydrolases (Ntn hydrolases)"/>
    <property type="match status" value="1"/>
</dbReference>
<comment type="catalytic activity">
    <reaction evidence="4 7">
        <text>an N-terminal (5-L-glutamyl)-[peptide] + an alpha-amino acid = 5-L-glutamyl amino acid + an N-terminal L-alpha-aminoacyl-[peptide]</text>
        <dbReference type="Rhea" id="RHEA:23904"/>
        <dbReference type="Rhea" id="RHEA-COMP:9780"/>
        <dbReference type="Rhea" id="RHEA-COMP:9795"/>
        <dbReference type="ChEBI" id="CHEBI:77644"/>
        <dbReference type="ChEBI" id="CHEBI:78597"/>
        <dbReference type="ChEBI" id="CHEBI:78599"/>
        <dbReference type="ChEBI" id="CHEBI:78608"/>
        <dbReference type="EC" id="2.3.2.2"/>
    </reaction>
</comment>
<dbReference type="RefSeq" id="WP_014703234.1">
    <property type="nucleotide sequence ID" value="NC_017856.1"/>
</dbReference>
<dbReference type="InterPro" id="IPR043137">
    <property type="entry name" value="GGT_ssub_C"/>
</dbReference>
<accession>I1YFX0</accession>
<dbReference type="InterPro" id="IPR051792">
    <property type="entry name" value="GGT_bact"/>
</dbReference>